<dbReference type="InterPro" id="IPR001394">
    <property type="entry name" value="Peptidase_C19_UCH"/>
</dbReference>
<dbReference type="Proteomes" id="UP000261620">
    <property type="component" value="Unplaced"/>
</dbReference>
<dbReference type="PROSITE" id="PS50235">
    <property type="entry name" value="USP_3"/>
    <property type="match status" value="1"/>
</dbReference>
<evidence type="ECO:0000313" key="14">
    <source>
        <dbReference type="Ensembl" id="ENSMMOP00000005942.1"/>
    </source>
</evidence>
<comment type="catalytic activity">
    <reaction evidence="1">
        <text>Thiol-dependent hydrolysis of ester, thioester, amide, peptide and isopeptide bonds formed by the C-terminal Gly of ubiquitin (a 76-residue protein attached to proteins as an intracellular targeting signal).</text>
        <dbReference type="EC" id="3.4.19.12"/>
    </reaction>
</comment>
<dbReference type="InterPro" id="IPR018200">
    <property type="entry name" value="USP_CS"/>
</dbReference>
<dbReference type="PANTHER" id="PTHR24006:SF758">
    <property type="entry name" value="UBIQUITIN CARBOXYL-TERMINAL HYDROLASE 36"/>
    <property type="match status" value="1"/>
</dbReference>
<dbReference type="Gene3D" id="3.90.70.10">
    <property type="entry name" value="Cysteine proteinases"/>
    <property type="match status" value="1"/>
</dbReference>
<dbReference type="SUPFAM" id="SSF54001">
    <property type="entry name" value="Cysteine proteinases"/>
    <property type="match status" value="1"/>
</dbReference>
<dbReference type="FunFam" id="3.90.70.10:FF:000119">
    <property type="entry name" value="Ubiquitin specific peptidase 36"/>
    <property type="match status" value="1"/>
</dbReference>
<keyword evidence="4" id="KW-0645">Protease</keyword>
<evidence type="ECO:0000256" key="7">
    <source>
        <dbReference type="ARBA" id="ARBA00022807"/>
    </source>
</evidence>
<dbReference type="Ensembl" id="ENSMMOT00000006051.1">
    <property type="protein sequence ID" value="ENSMMOP00000005942.1"/>
    <property type="gene ID" value="ENSMMOG00000004658.1"/>
</dbReference>
<proteinExistence type="inferred from homology"/>
<dbReference type="EC" id="3.4.19.12" evidence="3"/>
<dbReference type="Pfam" id="PF00443">
    <property type="entry name" value="UCH"/>
    <property type="match status" value="1"/>
</dbReference>
<keyword evidence="15" id="KW-1185">Reference proteome</keyword>
<dbReference type="GO" id="GO:0005829">
    <property type="term" value="C:cytosol"/>
    <property type="evidence" value="ECO:0007669"/>
    <property type="project" value="TreeGrafter"/>
</dbReference>
<dbReference type="AlphaFoldDB" id="A0A3Q3W2T8"/>
<dbReference type="GO" id="GO:0016579">
    <property type="term" value="P:protein deubiquitination"/>
    <property type="evidence" value="ECO:0007669"/>
    <property type="project" value="InterPro"/>
</dbReference>
<dbReference type="GO" id="GO:0006508">
    <property type="term" value="P:proteolysis"/>
    <property type="evidence" value="ECO:0007669"/>
    <property type="project" value="UniProtKB-KW"/>
</dbReference>
<evidence type="ECO:0000256" key="10">
    <source>
        <dbReference type="ARBA" id="ARBA00042154"/>
    </source>
</evidence>
<evidence type="ECO:0000256" key="11">
    <source>
        <dbReference type="ARBA" id="ARBA00042420"/>
    </source>
</evidence>
<reference evidence="14" key="1">
    <citation type="submission" date="2025-08" db="UniProtKB">
        <authorList>
            <consortium name="Ensembl"/>
        </authorList>
    </citation>
    <scope>IDENTIFICATION</scope>
</reference>
<comment type="similarity">
    <text evidence="2">Belongs to the peptidase C19 family.</text>
</comment>
<evidence type="ECO:0000256" key="6">
    <source>
        <dbReference type="ARBA" id="ARBA00022801"/>
    </source>
</evidence>
<dbReference type="PROSITE" id="PS00972">
    <property type="entry name" value="USP_1"/>
    <property type="match status" value="1"/>
</dbReference>
<evidence type="ECO:0000256" key="12">
    <source>
        <dbReference type="ARBA" id="ARBA00043009"/>
    </source>
</evidence>
<dbReference type="GO" id="GO:0005634">
    <property type="term" value="C:nucleus"/>
    <property type="evidence" value="ECO:0007669"/>
    <property type="project" value="TreeGrafter"/>
</dbReference>
<feature type="domain" description="USP" evidence="13">
    <location>
        <begin position="124"/>
        <end position="227"/>
    </location>
</feature>
<evidence type="ECO:0000256" key="4">
    <source>
        <dbReference type="ARBA" id="ARBA00022670"/>
    </source>
</evidence>
<keyword evidence="7" id="KW-0788">Thiol protease</keyword>
<evidence type="ECO:0000256" key="5">
    <source>
        <dbReference type="ARBA" id="ARBA00022786"/>
    </source>
</evidence>
<organism evidence="14 15">
    <name type="scientific">Mola mola</name>
    <name type="common">Ocean sunfish</name>
    <name type="synonym">Tetraodon mola</name>
    <dbReference type="NCBI Taxonomy" id="94237"/>
    <lineage>
        <taxon>Eukaryota</taxon>
        <taxon>Metazoa</taxon>
        <taxon>Chordata</taxon>
        <taxon>Craniata</taxon>
        <taxon>Vertebrata</taxon>
        <taxon>Euteleostomi</taxon>
        <taxon>Actinopterygii</taxon>
        <taxon>Neopterygii</taxon>
        <taxon>Teleostei</taxon>
        <taxon>Neoteleostei</taxon>
        <taxon>Acanthomorphata</taxon>
        <taxon>Eupercaria</taxon>
        <taxon>Tetraodontiformes</taxon>
        <taxon>Molidae</taxon>
        <taxon>Mola</taxon>
    </lineage>
</organism>
<dbReference type="InterPro" id="IPR038765">
    <property type="entry name" value="Papain-like_cys_pep_sf"/>
</dbReference>
<evidence type="ECO:0000256" key="2">
    <source>
        <dbReference type="ARBA" id="ARBA00009085"/>
    </source>
</evidence>
<evidence type="ECO:0000256" key="1">
    <source>
        <dbReference type="ARBA" id="ARBA00000707"/>
    </source>
</evidence>
<keyword evidence="6" id="KW-0378">Hydrolase</keyword>
<reference evidence="14" key="2">
    <citation type="submission" date="2025-09" db="UniProtKB">
        <authorList>
            <consortium name="Ensembl"/>
        </authorList>
    </citation>
    <scope>IDENTIFICATION</scope>
</reference>
<accession>A0A3Q3W2T8</accession>
<evidence type="ECO:0000256" key="3">
    <source>
        <dbReference type="ARBA" id="ARBA00012759"/>
    </source>
</evidence>
<name>A0A3Q3W2T8_MOLML</name>
<evidence type="ECO:0000256" key="9">
    <source>
        <dbReference type="ARBA" id="ARBA00041300"/>
    </source>
</evidence>
<dbReference type="GO" id="GO:0042981">
    <property type="term" value="P:regulation of apoptotic process"/>
    <property type="evidence" value="ECO:0007669"/>
    <property type="project" value="TreeGrafter"/>
</dbReference>
<evidence type="ECO:0000313" key="15">
    <source>
        <dbReference type="Proteomes" id="UP000261620"/>
    </source>
</evidence>
<dbReference type="PANTHER" id="PTHR24006">
    <property type="entry name" value="UBIQUITIN CARBOXYL-TERMINAL HYDROLASE"/>
    <property type="match status" value="1"/>
</dbReference>
<sequence length="227" mass="25164">MIAEGSAFTSDDLNMDSGCFSSWAVGPTVPGDCRGPAPKAVVYESAPSSLEHGRSKYFLSSVFSNTYADPLIHHTAGDTRERVYCYNRTEESIINSDGIELPKKVLFPPERLNLKWSQDHSIGAGLQNMGNTCYLNSILQCLTYTPPFANYMLSQEHSKSGFCAMCAMQQHVILVFANSGKVIKPTTVLRGLRVIAQHFHTGRQEDAHEFLRYTVDAMQKSCLPEAM</sequence>
<keyword evidence="5" id="KW-0833">Ubl conjugation pathway</keyword>
<protein>
    <recommendedName>
        <fullName evidence="8">Ubiquitin carboxyl-terminal hydrolase 36</fullName>
        <ecNumber evidence="3">3.4.19.12</ecNumber>
    </recommendedName>
    <alternativeName>
        <fullName evidence="11">Deubiquitinating enzyme 36</fullName>
    </alternativeName>
    <alternativeName>
        <fullName evidence="10">Protein scrawny</fullName>
    </alternativeName>
    <alternativeName>
        <fullName evidence="9">Ubiquitin thioesterase 36</fullName>
    </alternativeName>
    <alternativeName>
        <fullName evidence="12">Ubiquitin-specific-processing protease 36</fullName>
    </alternativeName>
</protein>
<dbReference type="InterPro" id="IPR028889">
    <property type="entry name" value="USP"/>
</dbReference>
<dbReference type="InterPro" id="IPR050164">
    <property type="entry name" value="Peptidase_C19"/>
</dbReference>
<evidence type="ECO:0000259" key="13">
    <source>
        <dbReference type="PROSITE" id="PS50235"/>
    </source>
</evidence>
<evidence type="ECO:0000256" key="8">
    <source>
        <dbReference type="ARBA" id="ARBA00039432"/>
    </source>
</evidence>
<dbReference type="GO" id="GO:0004843">
    <property type="term" value="F:cysteine-type deubiquitinase activity"/>
    <property type="evidence" value="ECO:0007669"/>
    <property type="project" value="UniProtKB-EC"/>
</dbReference>